<evidence type="ECO:0000256" key="4">
    <source>
        <dbReference type="ARBA" id="ARBA00022912"/>
    </source>
</evidence>
<dbReference type="InterPro" id="IPR036196">
    <property type="entry name" value="Ptyr_pPase_sf"/>
</dbReference>
<comment type="similarity">
    <text evidence="1">Belongs to the low molecular weight phosphotyrosine protein phosphatase family.</text>
</comment>
<dbReference type="InterPro" id="IPR050438">
    <property type="entry name" value="LMW_PTPase"/>
</dbReference>
<evidence type="ECO:0000256" key="3">
    <source>
        <dbReference type="ARBA" id="ARBA00022801"/>
    </source>
</evidence>
<keyword evidence="7" id="KW-0732">Signal</keyword>
<evidence type="ECO:0000256" key="1">
    <source>
        <dbReference type="ARBA" id="ARBA00011063"/>
    </source>
</evidence>
<feature type="chain" id="PRO_5009664915" description="protein-tyrosine-phosphatase" evidence="7">
    <location>
        <begin position="20"/>
        <end position="157"/>
    </location>
</feature>
<feature type="active site" description="Nucleophile" evidence="6">
    <location>
        <position position="9"/>
    </location>
</feature>
<sequence length="157" mass="16980">MPRTILVVCLGNVCRSPMAAVLLNRALPGFDVTSAGLAPPVGAAADPRAVRLLAHEGCDLAGHRARAVDSVLVESADLVLVMESLQREALEQRFPQSRGKTFRLCEGMDLDVPDPYGSSQQMFSIVLEMIKQGILSWSSQLEQEHAIASIDSHREAT</sequence>
<dbReference type="SMART" id="SM00226">
    <property type="entry name" value="LMWPc"/>
    <property type="match status" value="1"/>
</dbReference>
<evidence type="ECO:0000313" key="9">
    <source>
        <dbReference type="EMBL" id="SCV02247.1"/>
    </source>
</evidence>
<organism evidence="9">
    <name type="scientific">Cupriavidus necator</name>
    <name type="common">Alcaligenes eutrophus</name>
    <name type="synonym">Ralstonia eutropha</name>
    <dbReference type="NCBI Taxonomy" id="106590"/>
    <lineage>
        <taxon>Bacteria</taxon>
        <taxon>Pseudomonadati</taxon>
        <taxon>Pseudomonadota</taxon>
        <taxon>Betaproteobacteria</taxon>
        <taxon>Burkholderiales</taxon>
        <taxon>Burkholderiaceae</taxon>
        <taxon>Cupriavidus</taxon>
    </lineage>
</organism>
<dbReference type="PANTHER" id="PTHR11717">
    <property type="entry name" value="LOW MOLECULAR WEIGHT PROTEIN TYROSINE PHOSPHATASE"/>
    <property type="match status" value="1"/>
</dbReference>
<dbReference type="InterPro" id="IPR017867">
    <property type="entry name" value="Tyr_phospatase_low_mol_wt"/>
</dbReference>
<dbReference type="GO" id="GO:0004725">
    <property type="term" value="F:protein tyrosine phosphatase activity"/>
    <property type="evidence" value="ECO:0007669"/>
    <property type="project" value="UniProtKB-EC"/>
</dbReference>
<evidence type="ECO:0000256" key="7">
    <source>
        <dbReference type="SAM" id="SignalP"/>
    </source>
</evidence>
<gene>
    <name evidence="9" type="primary">epsP</name>
    <name evidence="9" type="ORF">CNECB9_960012</name>
</gene>
<feature type="signal peptide" evidence="7">
    <location>
        <begin position="1"/>
        <end position="19"/>
    </location>
</feature>
<dbReference type="EC" id="3.1.3.48" evidence="2"/>
<dbReference type="Pfam" id="PF01451">
    <property type="entry name" value="LMWPc"/>
    <property type="match status" value="1"/>
</dbReference>
<keyword evidence="4" id="KW-0904">Protein phosphatase</keyword>
<dbReference type="PANTHER" id="PTHR11717:SF31">
    <property type="entry name" value="LOW MOLECULAR WEIGHT PROTEIN-TYROSINE-PHOSPHATASE ETP-RELATED"/>
    <property type="match status" value="1"/>
</dbReference>
<keyword evidence="3 9" id="KW-0378">Hydrolase</keyword>
<evidence type="ECO:0000256" key="2">
    <source>
        <dbReference type="ARBA" id="ARBA00013064"/>
    </source>
</evidence>
<reference evidence="9" key="1">
    <citation type="submission" date="2016-09" db="EMBL/GenBank/DDBJ databases">
        <authorList>
            <person name="Capua I."/>
            <person name="De Benedictis P."/>
            <person name="Joannis T."/>
            <person name="Lombin L.H."/>
            <person name="Cattoli G."/>
        </authorList>
    </citation>
    <scope>NUCLEOTIDE SEQUENCE</scope>
    <source>
        <strain evidence="9">B9</strain>
    </source>
</reference>
<dbReference type="AlphaFoldDB" id="A0A1K0JN21"/>
<proteinExistence type="inferred from homology"/>
<feature type="active site" evidence="6">
    <location>
        <position position="15"/>
    </location>
</feature>
<feature type="active site" description="Proton donor" evidence="6">
    <location>
        <position position="114"/>
    </location>
</feature>
<dbReference type="CDD" id="cd16343">
    <property type="entry name" value="LMWPTP"/>
    <property type="match status" value="1"/>
</dbReference>
<name>A0A1K0JN21_CUPNE</name>
<dbReference type="PRINTS" id="PR00719">
    <property type="entry name" value="LMWPTPASE"/>
</dbReference>
<feature type="domain" description="Phosphotyrosine protein phosphatase I" evidence="8">
    <location>
        <begin position="3"/>
        <end position="140"/>
    </location>
</feature>
<dbReference type="InterPro" id="IPR023485">
    <property type="entry name" value="Ptyr_pPase"/>
</dbReference>
<evidence type="ECO:0000256" key="6">
    <source>
        <dbReference type="PIRSR" id="PIRSR617867-1"/>
    </source>
</evidence>
<evidence type="ECO:0000256" key="5">
    <source>
        <dbReference type="ARBA" id="ARBA00051722"/>
    </source>
</evidence>
<protein>
    <recommendedName>
        <fullName evidence="2">protein-tyrosine-phosphatase</fullName>
        <ecNumber evidence="2">3.1.3.48</ecNumber>
    </recommendedName>
</protein>
<accession>A0A1K0JN21</accession>
<evidence type="ECO:0000259" key="8">
    <source>
        <dbReference type="SMART" id="SM00226"/>
    </source>
</evidence>
<dbReference type="EMBL" id="FMSH01000547">
    <property type="protein sequence ID" value="SCV02247.1"/>
    <property type="molecule type" value="Genomic_DNA"/>
</dbReference>
<comment type="catalytic activity">
    <reaction evidence="5">
        <text>O-phospho-L-tyrosyl-[protein] + H2O = L-tyrosyl-[protein] + phosphate</text>
        <dbReference type="Rhea" id="RHEA:10684"/>
        <dbReference type="Rhea" id="RHEA-COMP:10136"/>
        <dbReference type="Rhea" id="RHEA-COMP:20101"/>
        <dbReference type="ChEBI" id="CHEBI:15377"/>
        <dbReference type="ChEBI" id="CHEBI:43474"/>
        <dbReference type="ChEBI" id="CHEBI:46858"/>
        <dbReference type="ChEBI" id="CHEBI:61978"/>
        <dbReference type="EC" id="3.1.3.48"/>
    </reaction>
</comment>
<dbReference type="RefSeq" id="WP_035819183.1">
    <property type="nucleotide sequence ID" value="NZ_FMSH01000547.1"/>
</dbReference>
<dbReference type="SUPFAM" id="SSF52788">
    <property type="entry name" value="Phosphotyrosine protein phosphatases I"/>
    <property type="match status" value="1"/>
</dbReference>
<dbReference type="Gene3D" id="3.40.50.2300">
    <property type="match status" value="1"/>
</dbReference>